<gene>
    <name evidence="3" type="ORF">HAX54_032034</name>
</gene>
<comment type="caution">
    <text evidence="3">The sequence shown here is derived from an EMBL/GenBank/DDBJ whole genome shotgun (WGS) entry which is preliminary data.</text>
</comment>
<dbReference type="InterPro" id="IPR025558">
    <property type="entry name" value="DUF4283"/>
</dbReference>
<name>A0ABS8VCM1_DATST</name>
<evidence type="ECO:0000313" key="4">
    <source>
        <dbReference type="Proteomes" id="UP000823775"/>
    </source>
</evidence>
<dbReference type="Proteomes" id="UP000823775">
    <property type="component" value="Unassembled WGS sequence"/>
</dbReference>
<organism evidence="3 4">
    <name type="scientific">Datura stramonium</name>
    <name type="common">Jimsonweed</name>
    <name type="synonym">Common thornapple</name>
    <dbReference type="NCBI Taxonomy" id="4076"/>
    <lineage>
        <taxon>Eukaryota</taxon>
        <taxon>Viridiplantae</taxon>
        <taxon>Streptophyta</taxon>
        <taxon>Embryophyta</taxon>
        <taxon>Tracheophyta</taxon>
        <taxon>Spermatophyta</taxon>
        <taxon>Magnoliopsida</taxon>
        <taxon>eudicotyledons</taxon>
        <taxon>Gunneridae</taxon>
        <taxon>Pentapetalae</taxon>
        <taxon>asterids</taxon>
        <taxon>lamiids</taxon>
        <taxon>Solanales</taxon>
        <taxon>Solanaceae</taxon>
        <taxon>Solanoideae</taxon>
        <taxon>Datureae</taxon>
        <taxon>Datura</taxon>
    </lineage>
</organism>
<proteinExistence type="predicted"/>
<dbReference type="EMBL" id="JACEIK010004066">
    <property type="protein sequence ID" value="MCD9644062.1"/>
    <property type="molecule type" value="Genomic_DNA"/>
</dbReference>
<keyword evidence="4" id="KW-1185">Reference proteome</keyword>
<accession>A0ABS8VCM1</accession>
<sequence>MSFMEALAWLVLDLGERCRKKESSKEPSFSLSEEHIVKRKSFLNSCLVGPFVKWVGSPKAIRNWAAEEWGVAEGVKITWLNDTQFLFRFVSEDQAVKILNEGRRRHEDSKLCRPSDAPLLARLVFGENLSEKRGKVPVSIVVEDGVLGYRVWPSIEFRPSILQEDREGNIESGRRREGGFGGGRGRRVDLREWKLWESLLWQKGRRATRDRLNRFNYSNGSNRKESNASQSNLNSRLRFLGQTSNIDVPTIHRHPRRSDLGHRACDSHGYSLSAMGGQMKEVSEVPHPSADRNCRSGEKKPAGTALCEGCLGRIMAAGVSGSSGDLVLAGRGNAEAVEATPAQEMTPVHAGNAQLMPSDPEFFCSVGGRVRGRCSNSKSDVPTGDGAALQELQQINIFVSGCKGKEERVLDLLRDIEKEANGIREKESDDPREGTKMSSGKAKEGE</sequence>
<evidence type="ECO:0000313" key="3">
    <source>
        <dbReference type="EMBL" id="MCD9644062.1"/>
    </source>
</evidence>
<evidence type="ECO:0000256" key="1">
    <source>
        <dbReference type="SAM" id="MobiDB-lite"/>
    </source>
</evidence>
<dbReference type="Pfam" id="PF14111">
    <property type="entry name" value="DUF4283"/>
    <property type="match status" value="1"/>
</dbReference>
<feature type="domain" description="DUF4283" evidence="2">
    <location>
        <begin position="43"/>
        <end position="103"/>
    </location>
</feature>
<feature type="region of interest" description="Disordered" evidence="1">
    <location>
        <begin position="419"/>
        <end position="446"/>
    </location>
</feature>
<protein>
    <recommendedName>
        <fullName evidence="2">DUF4283 domain-containing protein</fullName>
    </recommendedName>
</protein>
<evidence type="ECO:0000259" key="2">
    <source>
        <dbReference type="Pfam" id="PF14111"/>
    </source>
</evidence>
<feature type="non-terminal residue" evidence="3">
    <location>
        <position position="446"/>
    </location>
</feature>
<reference evidence="3 4" key="1">
    <citation type="journal article" date="2021" name="BMC Genomics">
        <title>Datura genome reveals duplications of psychoactive alkaloid biosynthetic genes and high mutation rate following tissue culture.</title>
        <authorList>
            <person name="Rajewski A."/>
            <person name="Carter-House D."/>
            <person name="Stajich J."/>
            <person name="Litt A."/>
        </authorList>
    </citation>
    <scope>NUCLEOTIDE SEQUENCE [LARGE SCALE GENOMIC DNA]</scope>
    <source>
        <strain evidence="3">AR-01</strain>
    </source>
</reference>